<dbReference type="InterPro" id="IPR001633">
    <property type="entry name" value="EAL_dom"/>
</dbReference>
<feature type="transmembrane region" description="Helical" evidence="1">
    <location>
        <begin position="12"/>
        <end position="32"/>
    </location>
</feature>
<sequence length="753" mass="80052">MGVLRTRPGRPLVAAGALLLFTLVAVVLNAITPVIPWVFLWLPGVLGAVVLGVDSLRTARTEHLPAQVRRFWGHIALVCVPVGLGNAAQAHHMLTAPDPARAGAGAGQLVFQGIAVVLVMYALLRLPFGQQSRGELFRVVLDASTVMLACAVFLWHFSARYAIEDGDRGMLIPSLALSLLALLAVFAVAKFLLTSHTHMAPGALRMIGVAVAIGAVGPVLRPLFLPLDPHLFPDMIDLPGLFFCAVLATHRQRNAPTGPLRGARPVRRRPFSFLPYAAVAAVDGLLLAVVWNEGSSDRRIVVVAAVLLTAVVVVRQITAFQDNGRLLRRLDHGATHDALTQLPNRVLFHERLRRAVEAADGRPVAVALIDLDDFKEVNDTLGHEVGDQLLIAVAQRLNSCVRAEDTVARLGGDEFVVVLDGADPEAADLAAERMIEALQAPVLADGHELPIRASIGIADGRAGDDPSVLLRQADIAMYAAKAIAGTASLHYEPELGAASAGHADLGADLPGAIRDDQLFLLFQPIVTLDEARRVLGAEALVRWAHPEHGTLAPDAFIPVAERTGLIVPLGRWVLRAALSRLAAWPAGTALNINISARDLREPDFAPYVAGLLAEYGIAAGRITLEITESMPVDPRESRAALNDLRELGVKFALDDFGTGSSTLSLLHDVPVDEVKLDRSFAQAPPGGRITVAAGVAHLAQALSLHAVAEGVETADQAARLRALGYRAAQGYLFARPMPAADFEALLPLSSAHG</sequence>
<feature type="transmembrane region" description="Helical" evidence="1">
    <location>
        <begin position="102"/>
        <end position="124"/>
    </location>
</feature>
<feature type="transmembrane region" description="Helical" evidence="1">
    <location>
        <begin position="271"/>
        <end position="292"/>
    </location>
</feature>
<reference evidence="4 5" key="1">
    <citation type="submission" date="2020-08" db="EMBL/GenBank/DDBJ databases">
        <title>Sequencing the genomes of 1000 actinobacteria strains.</title>
        <authorList>
            <person name="Klenk H.-P."/>
        </authorList>
    </citation>
    <scope>NUCLEOTIDE SEQUENCE [LARGE SCALE GENOMIC DNA]</scope>
    <source>
        <strain evidence="4 5">DSM 45518</strain>
    </source>
</reference>
<dbReference type="PANTHER" id="PTHR44757:SF2">
    <property type="entry name" value="BIOFILM ARCHITECTURE MAINTENANCE PROTEIN MBAA"/>
    <property type="match status" value="1"/>
</dbReference>
<feature type="transmembrane region" description="Helical" evidence="1">
    <location>
        <begin position="204"/>
        <end position="224"/>
    </location>
</feature>
<dbReference type="InterPro" id="IPR052155">
    <property type="entry name" value="Biofilm_reg_signaling"/>
</dbReference>
<dbReference type="AlphaFoldDB" id="A0A7W7CVZ2"/>
<dbReference type="SUPFAM" id="SSF141868">
    <property type="entry name" value="EAL domain-like"/>
    <property type="match status" value="1"/>
</dbReference>
<name>A0A7W7CVZ2_9ACTN</name>
<feature type="domain" description="EAL" evidence="2">
    <location>
        <begin position="502"/>
        <end position="750"/>
    </location>
</feature>
<dbReference type="SMART" id="SM00052">
    <property type="entry name" value="EAL"/>
    <property type="match status" value="1"/>
</dbReference>
<dbReference type="RefSeq" id="WP_184953980.1">
    <property type="nucleotide sequence ID" value="NZ_BOMC01000067.1"/>
</dbReference>
<dbReference type="EMBL" id="JACHMF010000001">
    <property type="protein sequence ID" value="MBB4695656.1"/>
    <property type="molecule type" value="Genomic_DNA"/>
</dbReference>
<dbReference type="InterPro" id="IPR029787">
    <property type="entry name" value="Nucleotide_cyclase"/>
</dbReference>
<dbReference type="Proteomes" id="UP000542742">
    <property type="component" value="Unassembled WGS sequence"/>
</dbReference>
<protein>
    <submittedName>
        <fullName evidence="4">Diguanylate cyclase (GGDEF)-like protein</fullName>
    </submittedName>
</protein>
<evidence type="ECO:0000259" key="2">
    <source>
        <dbReference type="PROSITE" id="PS50883"/>
    </source>
</evidence>
<evidence type="ECO:0000259" key="3">
    <source>
        <dbReference type="PROSITE" id="PS50887"/>
    </source>
</evidence>
<dbReference type="CDD" id="cd01949">
    <property type="entry name" value="GGDEF"/>
    <property type="match status" value="1"/>
</dbReference>
<dbReference type="CDD" id="cd01948">
    <property type="entry name" value="EAL"/>
    <property type="match status" value="1"/>
</dbReference>
<feature type="transmembrane region" description="Helical" evidence="1">
    <location>
        <begin position="38"/>
        <end position="59"/>
    </location>
</feature>
<feature type="transmembrane region" description="Helical" evidence="1">
    <location>
        <begin position="170"/>
        <end position="192"/>
    </location>
</feature>
<evidence type="ECO:0000313" key="4">
    <source>
        <dbReference type="EMBL" id="MBB4695656.1"/>
    </source>
</evidence>
<gene>
    <name evidence="4" type="ORF">BKA14_005804</name>
</gene>
<proteinExistence type="predicted"/>
<feature type="transmembrane region" description="Helical" evidence="1">
    <location>
        <begin position="298"/>
        <end position="320"/>
    </location>
</feature>
<keyword evidence="5" id="KW-1185">Reference proteome</keyword>
<dbReference type="PROSITE" id="PS50883">
    <property type="entry name" value="EAL"/>
    <property type="match status" value="1"/>
</dbReference>
<accession>A0A7W7CVZ2</accession>
<dbReference type="Gene3D" id="3.30.70.270">
    <property type="match status" value="1"/>
</dbReference>
<dbReference type="PROSITE" id="PS50887">
    <property type="entry name" value="GGDEF"/>
    <property type="match status" value="1"/>
</dbReference>
<dbReference type="PANTHER" id="PTHR44757">
    <property type="entry name" value="DIGUANYLATE CYCLASE DGCP"/>
    <property type="match status" value="1"/>
</dbReference>
<dbReference type="SUPFAM" id="SSF55073">
    <property type="entry name" value="Nucleotide cyclase"/>
    <property type="match status" value="1"/>
</dbReference>
<keyword evidence="1" id="KW-1133">Transmembrane helix</keyword>
<keyword evidence="1" id="KW-0812">Transmembrane</keyword>
<dbReference type="Gene3D" id="3.20.20.450">
    <property type="entry name" value="EAL domain"/>
    <property type="match status" value="1"/>
</dbReference>
<feature type="transmembrane region" description="Helical" evidence="1">
    <location>
        <begin position="71"/>
        <end position="90"/>
    </location>
</feature>
<organism evidence="4 5">
    <name type="scientific">Paractinoplanes abujensis</name>
    <dbReference type="NCBI Taxonomy" id="882441"/>
    <lineage>
        <taxon>Bacteria</taxon>
        <taxon>Bacillati</taxon>
        <taxon>Actinomycetota</taxon>
        <taxon>Actinomycetes</taxon>
        <taxon>Micromonosporales</taxon>
        <taxon>Micromonosporaceae</taxon>
        <taxon>Paractinoplanes</taxon>
    </lineage>
</organism>
<dbReference type="SMART" id="SM00267">
    <property type="entry name" value="GGDEF"/>
    <property type="match status" value="1"/>
</dbReference>
<dbReference type="Pfam" id="PF00563">
    <property type="entry name" value="EAL"/>
    <property type="match status" value="1"/>
</dbReference>
<evidence type="ECO:0000256" key="1">
    <source>
        <dbReference type="SAM" id="Phobius"/>
    </source>
</evidence>
<dbReference type="InterPro" id="IPR043128">
    <property type="entry name" value="Rev_trsase/Diguanyl_cyclase"/>
</dbReference>
<dbReference type="NCBIfam" id="TIGR00254">
    <property type="entry name" value="GGDEF"/>
    <property type="match status" value="1"/>
</dbReference>
<keyword evidence="1" id="KW-0472">Membrane</keyword>
<dbReference type="InterPro" id="IPR000160">
    <property type="entry name" value="GGDEF_dom"/>
</dbReference>
<feature type="transmembrane region" description="Helical" evidence="1">
    <location>
        <begin position="136"/>
        <end position="158"/>
    </location>
</feature>
<feature type="domain" description="GGDEF" evidence="3">
    <location>
        <begin position="362"/>
        <end position="493"/>
    </location>
</feature>
<dbReference type="Pfam" id="PF00990">
    <property type="entry name" value="GGDEF"/>
    <property type="match status" value="1"/>
</dbReference>
<comment type="caution">
    <text evidence="4">The sequence shown here is derived from an EMBL/GenBank/DDBJ whole genome shotgun (WGS) entry which is preliminary data.</text>
</comment>
<dbReference type="InterPro" id="IPR035919">
    <property type="entry name" value="EAL_sf"/>
</dbReference>
<evidence type="ECO:0000313" key="5">
    <source>
        <dbReference type="Proteomes" id="UP000542742"/>
    </source>
</evidence>